<dbReference type="InterPro" id="IPR027417">
    <property type="entry name" value="P-loop_NTPase"/>
</dbReference>
<sequence length="558" mass="62546">MSQSSKYLTADSHTASRIPVKSASTTLPRRPITSSTSTSTTISSRQKTTITPSTVKQTKSNIRQRATTTPQVHRRRTSSTSSNASSEKDSCNWQLEDNQILRYLGPKSSKKFEFDHIFRASSTNQNLFDTSIKSTIQDVMLGFNGTIFAYGQPGTGKSYDDDHEYMLSLACFEIANEVIKDLLSEQGEALKISDENKRRGAYVMSLREQIITSPMEALQYIKKAEANRYMLTNNYDIHHSRAHTFIQLTVEKREKQSVSKKLNTSSNASIVSSTSSSTSSSSRRTRVLQKKKRDNVNISYLYLIDMASNDKSIFQTLKSPINKSCLAFEAVVYNLSEAGKSAGHPLPPYHDSKLTRLLQPTFMGQHNVVSICTVDMESASQDEIPTLDILSFAHRIQRIPVSPKQCEVSDERSLLIKYLDNIAYLTLKLEKLGRDQAESSTDFSSIKSILEQRLYNTSRLILSSQSVILNQTLVLDENDDPWKVISQLRQDFDTLTADKENQLGQLKSVMEETKGLPDEIAQLEAELNITKAELQVTQLLVNEASSSSSSTNNLCYAK</sequence>
<evidence type="ECO:0000256" key="4">
    <source>
        <dbReference type="SAM" id="MobiDB-lite"/>
    </source>
</evidence>
<dbReference type="PANTHER" id="PTHR47968:SF75">
    <property type="entry name" value="CENTROMERE-ASSOCIATED PROTEIN E"/>
    <property type="match status" value="1"/>
</dbReference>
<comment type="caution">
    <text evidence="6">The sequence shown here is derived from an EMBL/GenBank/DDBJ whole genome shotgun (WGS) entry which is preliminary data.</text>
</comment>
<dbReference type="PRINTS" id="PR00380">
    <property type="entry name" value="KINESINHEAVY"/>
</dbReference>
<dbReference type="SUPFAM" id="SSF52540">
    <property type="entry name" value="P-loop containing nucleoside triphosphate hydrolases"/>
    <property type="match status" value="1"/>
</dbReference>
<dbReference type="Pfam" id="PF00225">
    <property type="entry name" value="Kinesin"/>
    <property type="match status" value="2"/>
</dbReference>
<dbReference type="PANTHER" id="PTHR47968">
    <property type="entry name" value="CENTROMERE PROTEIN E"/>
    <property type="match status" value="1"/>
</dbReference>
<evidence type="ECO:0000259" key="5">
    <source>
        <dbReference type="PROSITE" id="PS50067"/>
    </source>
</evidence>
<reference evidence="6" key="1">
    <citation type="submission" date="2020-12" db="EMBL/GenBank/DDBJ databases">
        <title>Metabolic potential, ecology and presence of endohyphal bacteria is reflected in genomic diversity of Mucoromycotina.</title>
        <authorList>
            <person name="Muszewska A."/>
            <person name="Okrasinska A."/>
            <person name="Steczkiewicz K."/>
            <person name="Drgas O."/>
            <person name="Orlowska M."/>
            <person name="Perlinska-Lenart U."/>
            <person name="Aleksandrzak-Piekarczyk T."/>
            <person name="Szatraj K."/>
            <person name="Zielenkiewicz U."/>
            <person name="Pilsyk S."/>
            <person name="Malc E."/>
            <person name="Mieczkowski P."/>
            <person name="Kruszewska J.S."/>
            <person name="Biernat P."/>
            <person name="Pawlowska J."/>
        </authorList>
    </citation>
    <scope>NUCLEOTIDE SEQUENCE</scope>
    <source>
        <strain evidence="6">CBS 226.32</strain>
    </source>
</reference>
<dbReference type="OrthoDB" id="123929at2759"/>
<gene>
    <name evidence="6" type="ORF">INT46_010901</name>
</gene>
<dbReference type="PROSITE" id="PS50067">
    <property type="entry name" value="KINESIN_MOTOR_2"/>
    <property type="match status" value="1"/>
</dbReference>
<feature type="compositionally biased region" description="Low complexity" evidence="4">
    <location>
        <begin position="264"/>
        <end position="282"/>
    </location>
</feature>
<dbReference type="GO" id="GO:0003777">
    <property type="term" value="F:microtubule motor activity"/>
    <property type="evidence" value="ECO:0007669"/>
    <property type="project" value="InterPro"/>
</dbReference>
<dbReference type="Gene3D" id="3.40.850.10">
    <property type="entry name" value="Kinesin motor domain"/>
    <property type="match status" value="2"/>
</dbReference>
<dbReference type="SMART" id="SM00129">
    <property type="entry name" value="KISc"/>
    <property type="match status" value="1"/>
</dbReference>
<organism evidence="6 7">
    <name type="scientific">Mucor plumbeus</name>
    <dbReference type="NCBI Taxonomy" id="97098"/>
    <lineage>
        <taxon>Eukaryota</taxon>
        <taxon>Fungi</taxon>
        <taxon>Fungi incertae sedis</taxon>
        <taxon>Mucoromycota</taxon>
        <taxon>Mucoromycotina</taxon>
        <taxon>Mucoromycetes</taxon>
        <taxon>Mucorales</taxon>
        <taxon>Mucorineae</taxon>
        <taxon>Mucoraceae</taxon>
        <taxon>Mucor</taxon>
    </lineage>
</organism>
<dbReference type="InterPro" id="IPR036961">
    <property type="entry name" value="Kinesin_motor_dom_sf"/>
</dbReference>
<dbReference type="GO" id="GO:0007018">
    <property type="term" value="P:microtubule-based movement"/>
    <property type="evidence" value="ECO:0007669"/>
    <property type="project" value="InterPro"/>
</dbReference>
<keyword evidence="2 3" id="KW-0505">Motor protein</keyword>
<feature type="binding site" evidence="3">
    <location>
        <begin position="151"/>
        <end position="158"/>
    </location>
    <ligand>
        <name>ATP</name>
        <dbReference type="ChEBI" id="CHEBI:30616"/>
    </ligand>
</feature>
<dbReference type="GO" id="GO:0008017">
    <property type="term" value="F:microtubule binding"/>
    <property type="evidence" value="ECO:0007669"/>
    <property type="project" value="InterPro"/>
</dbReference>
<evidence type="ECO:0000313" key="7">
    <source>
        <dbReference type="Proteomes" id="UP000650833"/>
    </source>
</evidence>
<proteinExistence type="inferred from homology"/>
<evidence type="ECO:0000256" key="3">
    <source>
        <dbReference type="PROSITE-ProRule" id="PRU00283"/>
    </source>
</evidence>
<feature type="compositionally biased region" description="Polar residues" evidence="4">
    <location>
        <begin position="52"/>
        <end position="71"/>
    </location>
</feature>
<feature type="region of interest" description="Disordered" evidence="4">
    <location>
        <begin position="257"/>
        <end position="289"/>
    </location>
</feature>
<dbReference type="InterPro" id="IPR001752">
    <property type="entry name" value="Kinesin_motor_dom"/>
</dbReference>
<dbReference type="Proteomes" id="UP000650833">
    <property type="component" value="Unassembled WGS sequence"/>
</dbReference>
<keyword evidence="3" id="KW-0547">Nucleotide-binding</keyword>
<accession>A0A8H7R316</accession>
<feature type="compositionally biased region" description="Polar residues" evidence="4">
    <location>
        <begin position="1"/>
        <end position="15"/>
    </location>
</feature>
<feature type="region of interest" description="Disordered" evidence="4">
    <location>
        <begin position="1"/>
        <end position="90"/>
    </location>
</feature>
<evidence type="ECO:0000256" key="1">
    <source>
        <dbReference type="ARBA" id="ARBA00023054"/>
    </source>
</evidence>
<feature type="compositionally biased region" description="Low complexity" evidence="4">
    <location>
        <begin position="24"/>
        <end position="51"/>
    </location>
</feature>
<keyword evidence="1" id="KW-0175">Coiled coil</keyword>
<dbReference type="InterPro" id="IPR027640">
    <property type="entry name" value="Kinesin-like_fam"/>
</dbReference>
<keyword evidence="3" id="KW-0067">ATP-binding</keyword>
<evidence type="ECO:0000256" key="2">
    <source>
        <dbReference type="ARBA" id="ARBA00023175"/>
    </source>
</evidence>
<name>A0A8H7R316_9FUNG</name>
<keyword evidence="7" id="KW-1185">Reference proteome</keyword>
<dbReference type="GO" id="GO:0005524">
    <property type="term" value="F:ATP binding"/>
    <property type="evidence" value="ECO:0007669"/>
    <property type="project" value="UniProtKB-UniRule"/>
</dbReference>
<feature type="domain" description="Kinesin motor" evidence="5">
    <location>
        <begin position="65"/>
        <end position="399"/>
    </location>
</feature>
<dbReference type="EMBL" id="JAEPRC010000227">
    <property type="protein sequence ID" value="KAG2203522.1"/>
    <property type="molecule type" value="Genomic_DNA"/>
</dbReference>
<dbReference type="AlphaFoldDB" id="A0A8H7R316"/>
<protein>
    <recommendedName>
        <fullName evidence="5">Kinesin motor domain-containing protein</fullName>
    </recommendedName>
</protein>
<evidence type="ECO:0000313" key="6">
    <source>
        <dbReference type="EMBL" id="KAG2203522.1"/>
    </source>
</evidence>
<comment type="similarity">
    <text evidence="3">Belongs to the TRAFAC class myosin-kinesin ATPase superfamily. Kinesin family.</text>
</comment>